<evidence type="ECO:0000313" key="2">
    <source>
        <dbReference type="EMBL" id="RHZ98141.1"/>
    </source>
</evidence>
<evidence type="ECO:0000313" key="3">
    <source>
        <dbReference type="Proteomes" id="UP000266305"/>
    </source>
</evidence>
<dbReference type="GO" id="GO:0006109">
    <property type="term" value="P:regulation of carbohydrate metabolic process"/>
    <property type="evidence" value="ECO:0007669"/>
    <property type="project" value="InterPro"/>
</dbReference>
<comment type="caution">
    <text evidence="2">The sequence shown here is derived from an EMBL/GenBank/DDBJ whole genome shotgun (WGS) entry which is preliminary data.</text>
</comment>
<dbReference type="SUPFAM" id="SSF53795">
    <property type="entry name" value="PEP carboxykinase-like"/>
    <property type="match status" value="1"/>
</dbReference>
<gene>
    <name evidence="2" type="ORF">D1114_02695</name>
</gene>
<dbReference type="InterPro" id="IPR011104">
    <property type="entry name" value="Hpr_kin/Pase_C"/>
</dbReference>
<protein>
    <submittedName>
        <fullName evidence="2">Serine kinase</fullName>
    </submittedName>
</protein>
<feature type="domain" description="HPr kinase/phosphorylase C-terminal" evidence="1">
    <location>
        <begin position="114"/>
        <end position="160"/>
    </location>
</feature>
<dbReference type="EMBL" id="QWGP01000002">
    <property type="protein sequence ID" value="RHZ98141.1"/>
    <property type="molecule type" value="Genomic_DNA"/>
</dbReference>
<dbReference type="GO" id="GO:0000155">
    <property type="term" value="F:phosphorelay sensor kinase activity"/>
    <property type="evidence" value="ECO:0007669"/>
    <property type="project" value="InterPro"/>
</dbReference>
<dbReference type="CDD" id="cd01918">
    <property type="entry name" value="HprK_C"/>
    <property type="match status" value="1"/>
</dbReference>
<keyword evidence="2" id="KW-0418">Kinase</keyword>
<organism evidence="2 3">
    <name type="scientific">Cereibacter sphaeroides</name>
    <name type="common">Rhodobacter sphaeroides</name>
    <dbReference type="NCBI Taxonomy" id="1063"/>
    <lineage>
        <taxon>Bacteria</taxon>
        <taxon>Pseudomonadati</taxon>
        <taxon>Pseudomonadota</taxon>
        <taxon>Alphaproteobacteria</taxon>
        <taxon>Rhodobacterales</taxon>
        <taxon>Paracoccaceae</taxon>
        <taxon>Cereibacter</taxon>
    </lineage>
</organism>
<name>A0AAX1UQF1_CERSP</name>
<dbReference type="InterPro" id="IPR027417">
    <property type="entry name" value="P-loop_NTPase"/>
</dbReference>
<dbReference type="GO" id="GO:0005524">
    <property type="term" value="F:ATP binding"/>
    <property type="evidence" value="ECO:0007669"/>
    <property type="project" value="InterPro"/>
</dbReference>
<dbReference type="Pfam" id="PF07475">
    <property type="entry name" value="Hpr_kinase_C"/>
    <property type="match status" value="1"/>
</dbReference>
<accession>A0AAX1UQF1</accession>
<keyword evidence="2" id="KW-0808">Transferase</keyword>
<dbReference type="RefSeq" id="WP_118999246.1">
    <property type="nucleotide sequence ID" value="NZ_QWGP01000002.1"/>
</dbReference>
<dbReference type="AlphaFoldDB" id="A0AAX1UQF1"/>
<evidence type="ECO:0000259" key="1">
    <source>
        <dbReference type="Pfam" id="PF07475"/>
    </source>
</evidence>
<proteinExistence type="predicted"/>
<sequence length="306" mass="32084">MSALQSLRPALRTAYGLAVRSDIDLPELEPLPGDGAADLTVRRGALPELPGEGGFRTRFAPERAELWWQTVGTFRVEPGLVTASPHAGVSEDLVAYPLLGSVLALALEQLGLFTIHASAVSVGGHGVVMMGDKGAGKSTTATAMIRAGHPLIADDIVAVDEGLRLRPGFPQVKLSPAAAAAFDAPDAVHRPTVPEVPEKCRVLLPERFARGATPLKRIYRLERAPAGTEPAVIPVSPIEALPLALRFAYVTRFGAEALNGAAGARHLRQAAAIAASGVLHRVIVPHALDRLPEVVALIERDAGAAT</sequence>
<dbReference type="Gene3D" id="3.40.50.300">
    <property type="entry name" value="P-loop containing nucleotide triphosphate hydrolases"/>
    <property type="match status" value="1"/>
</dbReference>
<reference evidence="2 3" key="1">
    <citation type="submission" date="2018-08" db="EMBL/GenBank/DDBJ databases">
        <title>Draft genome sequence of Rhodobacter sphaeroides FY.</title>
        <authorList>
            <person name="Rayyan A."/>
            <person name="Meyer T.E."/>
            <person name="Kyndt J.A."/>
        </authorList>
    </citation>
    <scope>NUCLEOTIDE SEQUENCE [LARGE SCALE GENOMIC DNA]</scope>
    <source>
        <strain evidence="2 3">FY</strain>
    </source>
</reference>
<dbReference type="Proteomes" id="UP000266305">
    <property type="component" value="Unassembled WGS sequence"/>
</dbReference>